<dbReference type="AlphaFoldDB" id="A0A0H3CV37"/>
<proteinExistence type="predicted"/>
<protein>
    <submittedName>
        <fullName evidence="3">Secreted protein</fullName>
    </submittedName>
</protein>
<dbReference type="GeneID" id="92868143"/>
<dbReference type="Proteomes" id="UP000000328">
    <property type="component" value="Chromosome"/>
</dbReference>
<accession>A0A0H3CV37</accession>
<dbReference type="PATRIC" id="fig|749927.5.peg.357"/>
<feature type="transmembrane region" description="Helical" evidence="2">
    <location>
        <begin position="441"/>
        <end position="464"/>
    </location>
</feature>
<dbReference type="EMBL" id="CP002000">
    <property type="protein sequence ID" value="ADJ42168.1"/>
    <property type="molecule type" value="Genomic_DNA"/>
</dbReference>
<feature type="transmembrane region" description="Helical" evidence="2">
    <location>
        <begin position="229"/>
        <end position="252"/>
    </location>
</feature>
<dbReference type="HOGENOM" id="CLU_038241_1_0_11"/>
<dbReference type="OrthoDB" id="3218196at2"/>
<feature type="transmembrane region" description="Helical" evidence="2">
    <location>
        <begin position="259"/>
        <end position="284"/>
    </location>
</feature>
<evidence type="ECO:0000256" key="1">
    <source>
        <dbReference type="SAM" id="MobiDB-lite"/>
    </source>
</evidence>
<dbReference type="eggNOG" id="COG5278">
    <property type="taxonomic scope" value="Bacteria"/>
</dbReference>
<feature type="transmembrane region" description="Helical" evidence="2">
    <location>
        <begin position="59"/>
        <end position="79"/>
    </location>
</feature>
<evidence type="ECO:0000256" key="2">
    <source>
        <dbReference type="SAM" id="Phobius"/>
    </source>
</evidence>
<dbReference type="RefSeq" id="WP_013222294.1">
    <property type="nucleotide sequence ID" value="NC_014318.1"/>
</dbReference>
<dbReference type="KEGG" id="amd:AMED_0346"/>
<feature type="region of interest" description="Disordered" evidence="1">
    <location>
        <begin position="1"/>
        <end position="33"/>
    </location>
</feature>
<evidence type="ECO:0000313" key="3">
    <source>
        <dbReference type="EMBL" id="ADJ42168.1"/>
    </source>
</evidence>
<name>A0A0H3CV37_AMYMU</name>
<keyword evidence="2" id="KW-1133">Transmembrane helix</keyword>
<keyword evidence="2" id="KW-0472">Membrane</keyword>
<keyword evidence="2" id="KW-0812">Transmembrane</keyword>
<organism evidence="3 4">
    <name type="scientific">Amycolatopsis mediterranei (strain U-32)</name>
    <dbReference type="NCBI Taxonomy" id="749927"/>
    <lineage>
        <taxon>Bacteria</taxon>
        <taxon>Bacillati</taxon>
        <taxon>Actinomycetota</taxon>
        <taxon>Actinomycetes</taxon>
        <taxon>Pseudonocardiales</taxon>
        <taxon>Pseudonocardiaceae</taxon>
        <taxon>Amycolatopsis</taxon>
    </lineage>
</organism>
<sequence length="472" mass="48975">MTSTATAPGPAAPAPAPPPSPPDGRDRTGSRSGLLGLLDLPGQGIRAIVRSAATTPGRLTVIAVGLVLLALVAGLVATLSVQDRDDTISGVIDHREPLAAASQQVYRSLSDADATAASAFLSIGTEPPQLRQRYERDIAEAGAALAKAASDAADVADAATPVDTLNQQLPVYTGLVETARANNRLGYPVGASYLREASELMRAKLLPAAQDLYRVDTERLIEEQDSATGFPWLATILVVALLAALIVTQVYLTRRTNRLLNVGLVVATAAVVVSLLWGGVALIFQGSLVGSGQDDGSHRVDVLVRARIAALQARADETLTLVARGDGGAYEKDFTAKAVQLLGQDGQGGLLGEARGLIKDGDGAAKVEAASKAAGDWLKAHGQVRDQDNAGAYQEAVDSAVQEDAKGGSAPAFRQLDDSLQAAIDVGRQAFLDDTHNGDRALTLLAPGLAVLAVVAAAGVTMGIRERLREYR</sequence>
<gene>
    <name evidence="3" type="ordered locus">AMED_0346</name>
</gene>
<feature type="compositionally biased region" description="Pro residues" evidence="1">
    <location>
        <begin position="10"/>
        <end position="22"/>
    </location>
</feature>
<reference evidence="3 4" key="1">
    <citation type="journal article" date="2010" name="Cell Res.">
        <title>Complete genome sequence of the rifamycin SV-producing Amycolatopsis mediterranei U32 revealed its genetic characteristics in phylogeny and metabolism.</title>
        <authorList>
            <person name="Zhao W."/>
            <person name="Zhong Y."/>
            <person name="Yuan H."/>
            <person name="Wang J."/>
            <person name="Zheng H."/>
            <person name="Wang Y."/>
            <person name="Cen X."/>
            <person name="Xu F."/>
            <person name="Bai J."/>
            <person name="Han X."/>
            <person name="Lu G."/>
            <person name="Zhu Y."/>
            <person name="Shao Z."/>
            <person name="Yan H."/>
            <person name="Li C."/>
            <person name="Peng N."/>
            <person name="Zhang Z."/>
            <person name="Zhang Y."/>
            <person name="Lin W."/>
            <person name="Fan Y."/>
            <person name="Qin Z."/>
            <person name="Hu Y."/>
            <person name="Zhu B."/>
            <person name="Wang S."/>
            <person name="Ding X."/>
            <person name="Zhao G.P."/>
        </authorList>
    </citation>
    <scope>NUCLEOTIDE SEQUENCE [LARGE SCALE GENOMIC DNA]</scope>
    <source>
        <strain evidence="4">U-32</strain>
    </source>
</reference>
<evidence type="ECO:0000313" key="4">
    <source>
        <dbReference type="Proteomes" id="UP000000328"/>
    </source>
</evidence>